<dbReference type="EMBL" id="GBHO01002034">
    <property type="protein sequence ID" value="JAG41570.1"/>
    <property type="molecule type" value="Transcribed_RNA"/>
</dbReference>
<dbReference type="Gene3D" id="1.10.510.10">
    <property type="entry name" value="Transferase(Phosphotransferase) domain 1"/>
    <property type="match status" value="1"/>
</dbReference>
<dbReference type="PROSITE" id="PS50011">
    <property type="entry name" value="PROTEIN_KINASE_DOM"/>
    <property type="match status" value="1"/>
</dbReference>
<dbReference type="GO" id="GO:0043123">
    <property type="term" value="P:positive regulation of canonical NF-kappaB signal transduction"/>
    <property type="evidence" value="ECO:0007669"/>
    <property type="project" value="TreeGrafter"/>
</dbReference>
<feature type="domain" description="Protein kinase" evidence="10">
    <location>
        <begin position="19"/>
        <end position="275"/>
    </location>
</feature>
<keyword evidence="4 7" id="KW-0547">Nucleotide-binding</keyword>
<feature type="coiled-coil region" evidence="9">
    <location>
        <begin position="418"/>
        <end position="477"/>
    </location>
</feature>
<dbReference type="InterPro" id="IPR000719">
    <property type="entry name" value="Prot_kinase_dom"/>
</dbReference>
<evidence type="ECO:0000256" key="8">
    <source>
        <dbReference type="RuleBase" id="RU000304"/>
    </source>
</evidence>
<reference evidence="11" key="1">
    <citation type="journal article" date="2014" name="PLoS ONE">
        <title>Transcriptome-Based Identification of ABC Transporters in the Western Tarnished Plant Bug Lygus hesperus.</title>
        <authorList>
            <person name="Hull J.J."/>
            <person name="Chaney K."/>
            <person name="Geib S.M."/>
            <person name="Fabrick J.A."/>
            <person name="Brent C.S."/>
            <person name="Walsh D."/>
            <person name="Lavine L.C."/>
        </authorList>
    </citation>
    <scope>NUCLEOTIDE SEQUENCE</scope>
</reference>
<dbReference type="PANTHER" id="PTHR46716">
    <property type="entry name" value="MITOGEN-ACTIVATED PROTEIN KINASE KINASE KINASE 7"/>
    <property type="match status" value="1"/>
</dbReference>
<sequence length="495" mass="56474">MAGISRSLSNLESVELGQIDFQEVLGKGSFGVVRRAVWKNQVVAVKISETETEKQSLNVELHTLARVNHDNIIKLISAYTKQPFIIIMEFAENGSLYEFLHPTRQPSYKYTAGHAVSWALQCAQGVAYLHSRKPPIIHRDLKPPNLLLVQDRRKLKICDFGTARDMIHSMTNNKGTAAWMAPEVFEGKNYTEKCDVYSWGIILWEVLSRKKLFVGRKYTMIGLQWAVHKGERPDRLVGCPAPLENLYMRCWDKELSVRPSMEEIVSIMSRLLLFFNDYDTPIVDETEDSSILEDEGEDYDESLYSFGDAYMYSPRDSRNGPHLPANPNLPELSLEIDTDSNGQTVVPPDQDDDQSMYDAPNIAIALPKRTPEGARYNEGLEGIYHAMLDPQLQPVTPDPHSAESMQIFEDHKKLVKEYFEVQEEMVLLTKDMERLNEELSRSTDADEQHIKALESEKEELIQLKKSFENQLAQAREQGSVEDGEWVVCTQSHLST</sequence>
<evidence type="ECO:0000313" key="11">
    <source>
        <dbReference type="EMBL" id="JAG41570.1"/>
    </source>
</evidence>
<gene>
    <name evidence="11" type="primary">Map3k7_0</name>
    <name evidence="11" type="ORF">CM83_30962</name>
</gene>
<feature type="binding site" evidence="7">
    <location>
        <position position="46"/>
    </location>
    <ligand>
        <name>ATP</name>
        <dbReference type="ChEBI" id="CHEBI:30616"/>
    </ligand>
</feature>
<accession>A0A0A9ZHB1</accession>
<keyword evidence="5 11" id="KW-0418">Kinase</keyword>
<evidence type="ECO:0000256" key="5">
    <source>
        <dbReference type="ARBA" id="ARBA00022777"/>
    </source>
</evidence>
<dbReference type="PROSITE" id="PS00108">
    <property type="entry name" value="PROTEIN_KINASE_ST"/>
    <property type="match status" value="1"/>
</dbReference>
<dbReference type="PANTHER" id="PTHR46716:SF1">
    <property type="entry name" value="MITOGEN-ACTIVATED PROTEIN KINASE KINASE KINASE 7"/>
    <property type="match status" value="1"/>
</dbReference>
<dbReference type="InterPro" id="IPR001245">
    <property type="entry name" value="Ser-Thr/Tyr_kinase_cat_dom"/>
</dbReference>
<proteinExistence type="inferred from homology"/>
<name>A0A0A9ZHB1_LYGHE</name>
<keyword evidence="6 7" id="KW-0067">ATP-binding</keyword>
<evidence type="ECO:0000256" key="3">
    <source>
        <dbReference type="ARBA" id="ARBA00022679"/>
    </source>
</evidence>
<evidence type="ECO:0000256" key="6">
    <source>
        <dbReference type="ARBA" id="ARBA00022840"/>
    </source>
</evidence>
<dbReference type="Pfam" id="PF07714">
    <property type="entry name" value="PK_Tyr_Ser-Thr"/>
    <property type="match status" value="1"/>
</dbReference>
<dbReference type="InterPro" id="IPR017441">
    <property type="entry name" value="Protein_kinase_ATP_BS"/>
</dbReference>
<evidence type="ECO:0000256" key="2">
    <source>
        <dbReference type="ARBA" id="ARBA00022527"/>
    </source>
</evidence>
<dbReference type="GO" id="GO:0019899">
    <property type="term" value="F:enzyme binding"/>
    <property type="evidence" value="ECO:0007669"/>
    <property type="project" value="UniProtKB-ARBA"/>
</dbReference>
<evidence type="ECO:0000256" key="7">
    <source>
        <dbReference type="PROSITE-ProRule" id="PRU10141"/>
    </source>
</evidence>
<evidence type="ECO:0000313" key="12">
    <source>
        <dbReference type="EMBL" id="JAG58744.1"/>
    </source>
</evidence>
<dbReference type="Gene3D" id="3.30.200.20">
    <property type="entry name" value="Phosphorylase Kinase, domain 1"/>
    <property type="match status" value="1"/>
</dbReference>
<dbReference type="GO" id="GO:0006955">
    <property type="term" value="P:immune response"/>
    <property type="evidence" value="ECO:0007669"/>
    <property type="project" value="TreeGrafter"/>
</dbReference>
<reference evidence="12" key="3">
    <citation type="submission" date="2014-09" db="EMBL/GenBank/DDBJ databases">
        <authorList>
            <person name="Magalhaes I.L.F."/>
            <person name="Oliveira U."/>
            <person name="Santos F.R."/>
            <person name="Vidigal T.H.D.A."/>
            <person name="Brescovit A.D."/>
            <person name="Santos A.J."/>
        </authorList>
    </citation>
    <scope>NUCLEOTIDE SEQUENCE</scope>
</reference>
<dbReference type="SMART" id="SM00220">
    <property type="entry name" value="S_TKc"/>
    <property type="match status" value="1"/>
</dbReference>
<reference evidence="11" key="2">
    <citation type="submission" date="2014-07" db="EMBL/GenBank/DDBJ databases">
        <authorList>
            <person name="Hull J."/>
        </authorList>
    </citation>
    <scope>NUCLEOTIDE SEQUENCE</scope>
</reference>
<protein>
    <submittedName>
        <fullName evidence="11">Mitogen-activated protein kinase kinase kinase 7</fullName>
    </submittedName>
</protein>
<evidence type="ECO:0000256" key="1">
    <source>
        <dbReference type="ARBA" id="ARBA00006529"/>
    </source>
</evidence>
<dbReference type="GO" id="GO:0007254">
    <property type="term" value="P:JNK cascade"/>
    <property type="evidence" value="ECO:0007669"/>
    <property type="project" value="TreeGrafter"/>
</dbReference>
<evidence type="ECO:0000259" key="10">
    <source>
        <dbReference type="PROSITE" id="PS50011"/>
    </source>
</evidence>
<comment type="similarity">
    <text evidence="1">Belongs to the protein kinase superfamily. STE Ser/Thr protein kinase family. MAP kinase kinase kinase subfamily.</text>
</comment>
<evidence type="ECO:0000256" key="9">
    <source>
        <dbReference type="SAM" id="Coils"/>
    </source>
</evidence>
<dbReference type="PROSITE" id="PS00107">
    <property type="entry name" value="PROTEIN_KINASE_ATP"/>
    <property type="match status" value="1"/>
</dbReference>
<dbReference type="EMBL" id="GBRD01007077">
    <property type="protein sequence ID" value="JAG58744.1"/>
    <property type="molecule type" value="Transcribed_RNA"/>
</dbReference>
<keyword evidence="3" id="KW-0808">Transferase</keyword>
<organism evidence="11">
    <name type="scientific">Lygus hesperus</name>
    <name type="common">Western plant bug</name>
    <dbReference type="NCBI Taxonomy" id="30085"/>
    <lineage>
        <taxon>Eukaryota</taxon>
        <taxon>Metazoa</taxon>
        <taxon>Ecdysozoa</taxon>
        <taxon>Arthropoda</taxon>
        <taxon>Hexapoda</taxon>
        <taxon>Insecta</taxon>
        <taxon>Pterygota</taxon>
        <taxon>Neoptera</taxon>
        <taxon>Paraneoptera</taxon>
        <taxon>Hemiptera</taxon>
        <taxon>Heteroptera</taxon>
        <taxon>Panheteroptera</taxon>
        <taxon>Cimicomorpha</taxon>
        <taxon>Miridae</taxon>
        <taxon>Mirini</taxon>
        <taxon>Lygus</taxon>
    </lineage>
</organism>
<keyword evidence="9" id="KW-0175">Coiled coil</keyword>
<keyword evidence="2 8" id="KW-0723">Serine/threonine-protein kinase</keyword>
<dbReference type="GO" id="GO:0004709">
    <property type="term" value="F:MAP kinase kinase kinase activity"/>
    <property type="evidence" value="ECO:0007669"/>
    <property type="project" value="TreeGrafter"/>
</dbReference>
<dbReference type="AlphaFoldDB" id="A0A0A9ZHB1"/>
<dbReference type="SUPFAM" id="SSF56112">
    <property type="entry name" value="Protein kinase-like (PK-like)"/>
    <property type="match status" value="1"/>
</dbReference>
<dbReference type="GO" id="GO:0005524">
    <property type="term" value="F:ATP binding"/>
    <property type="evidence" value="ECO:0007669"/>
    <property type="project" value="UniProtKB-UniRule"/>
</dbReference>
<evidence type="ECO:0000256" key="4">
    <source>
        <dbReference type="ARBA" id="ARBA00022741"/>
    </source>
</evidence>
<dbReference type="GO" id="GO:0006950">
    <property type="term" value="P:response to stress"/>
    <property type="evidence" value="ECO:0007669"/>
    <property type="project" value="UniProtKB-ARBA"/>
</dbReference>
<dbReference type="InterPro" id="IPR008271">
    <property type="entry name" value="Ser/Thr_kinase_AS"/>
</dbReference>
<dbReference type="InterPro" id="IPR011009">
    <property type="entry name" value="Kinase-like_dom_sf"/>
</dbReference>
<dbReference type="PRINTS" id="PR00109">
    <property type="entry name" value="TYRKINASE"/>
</dbReference>